<sequence>MVCRGDVADQQATTVQEQQEVLVTPTIIATVLVYLTTIRTGPSGSGQLRYKQHKVGTPSTHGGFHVDDWVRGIHHVLYFLFRRRGKSRLDGDEGPKGAPGTALTFRVEDSSEMLAASEHDTVANNVQSLKGMRLAALTKSSKTKMGSSADRMKFYKSGEANSRMYRRAVLAMKADAYSNLERHKI</sequence>
<evidence type="ECO:0000313" key="1">
    <source>
        <dbReference type="EMBL" id="KAK4151273.1"/>
    </source>
</evidence>
<dbReference type="EMBL" id="MU857024">
    <property type="protein sequence ID" value="KAK4151273.1"/>
    <property type="molecule type" value="Genomic_DNA"/>
</dbReference>
<gene>
    <name evidence="1" type="ORF">C8A00DRAFT_36099</name>
</gene>
<reference evidence="1" key="1">
    <citation type="journal article" date="2023" name="Mol. Phylogenet. Evol.">
        <title>Genome-scale phylogeny and comparative genomics of the fungal order Sordariales.</title>
        <authorList>
            <person name="Hensen N."/>
            <person name="Bonometti L."/>
            <person name="Westerberg I."/>
            <person name="Brannstrom I.O."/>
            <person name="Guillou S."/>
            <person name="Cros-Aarteil S."/>
            <person name="Calhoun S."/>
            <person name="Haridas S."/>
            <person name="Kuo A."/>
            <person name="Mondo S."/>
            <person name="Pangilinan J."/>
            <person name="Riley R."/>
            <person name="LaButti K."/>
            <person name="Andreopoulos B."/>
            <person name="Lipzen A."/>
            <person name="Chen C."/>
            <person name="Yan M."/>
            <person name="Daum C."/>
            <person name="Ng V."/>
            <person name="Clum A."/>
            <person name="Steindorff A."/>
            <person name="Ohm R.A."/>
            <person name="Martin F."/>
            <person name="Silar P."/>
            <person name="Natvig D.O."/>
            <person name="Lalanne C."/>
            <person name="Gautier V."/>
            <person name="Ament-Velasquez S.L."/>
            <person name="Kruys A."/>
            <person name="Hutchinson M.I."/>
            <person name="Powell A.J."/>
            <person name="Barry K."/>
            <person name="Miller A.N."/>
            <person name="Grigoriev I.V."/>
            <person name="Debuchy R."/>
            <person name="Gladieux P."/>
            <person name="Hiltunen Thoren M."/>
            <person name="Johannesson H."/>
        </authorList>
    </citation>
    <scope>NUCLEOTIDE SEQUENCE</scope>
    <source>
        <strain evidence="1">CBS 538.74</strain>
    </source>
</reference>
<name>A0AAN6VGU6_9PEZI</name>
<dbReference type="AlphaFoldDB" id="A0AAN6VGU6"/>
<accession>A0AAN6VGU6</accession>
<comment type="caution">
    <text evidence="1">The sequence shown here is derived from an EMBL/GenBank/DDBJ whole genome shotgun (WGS) entry which is preliminary data.</text>
</comment>
<reference evidence="1" key="2">
    <citation type="submission" date="2023-05" db="EMBL/GenBank/DDBJ databases">
        <authorList>
            <consortium name="Lawrence Berkeley National Laboratory"/>
            <person name="Steindorff A."/>
            <person name="Hensen N."/>
            <person name="Bonometti L."/>
            <person name="Westerberg I."/>
            <person name="Brannstrom I.O."/>
            <person name="Guillou S."/>
            <person name="Cros-Aarteil S."/>
            <person name="Calhoun S."/>
            <person name="Haridas S."/>
            <person name="Kuo A."/>
            <person name="Mondo S."/>
            <person name="Pangilinan J."/>
            <person name="Riley R."/>
            <person name="Labutti K."/>
            <person name="Andreopoulos B."/>
            <person name="Lipzen A."/>
            <person name="Chen C."/>
            <person name="Yanf M."/>
            <person name="Daum C."/>
            <person name="Ng V."/>
            <person name="Clum A."/>
            <person name="Ohm R."/>
            <person name="Martin F."/>
            <person name="Silar P."/>
            <person name="Natvig D."/>
            <person name="Lalanne C."/>
            <person name="Gautier V."/>
            <person name="Ament-Velasquez S.L."/>
            <person name="Kruys A."/>
            <person name="Hutchinson M.I."/>
            <person name="Powell A.J."/>
            <person name="Barry K."/>
            <person name="Miller A.N."/>
            <person name="Grigoriev I.V."/>
            <person name="Debuchy R."/>
            <person name="Gladieux P."/>
            <person name="Thoren M.H."/>
            <person name="Johannesson H."/>
        </authorList>
    </citation>
    <scope>NUCLEOTIDE SEQUENCE</scope>
    <source>
        <strain evidence="1">CBS 538.74</strain>
    </source>
</reference>
<keyword evidence="2" id="KW-1185">Reference proteome</keyword>
<organism evidence="1 2">
    <name type="scientific">Chaetomidium leptoderma</name>
    <dbReference type="NCBI Taxonomy" id="669021"/>
    <lineage>
        <taxon>Eukaryota</taxon>
        <taxon>Fungi</taxon>
        <taxon>Dikarya</taxon>
        <taxon>Ascomycota</taxon>
        <taxon>Pezizomycotina</taxon>
        <taxon>Sordariomycetes</taxon>
        <taxon>Sordariomycetidae</taxon>
        <taxon>Sordariales</taxon>
        <taxon>Chaetomiaceae</taxon>
        <taxon>Chaetomidium</taxon>
    </lineage>
</organism>
<proteinExistence type="predicted"/>
<evidence type="ECO:0000313" key="2">
    <source>
        <dbReference type="Proteomes" id="UP001302745"/>
    </source>
</evidence>
<dbReference type="Proteomes" id="UP001302745">
    <property type="component" value="Unassembled WGS sequence"/>
</dbReference>
<protein>
    <submittedName>
        <fullName evidence="1">Uncharacterized protein</fullName>
    </submittedName>
</protein>